<dbReference type="InterPro" id="IPR008153">
    <property type="entry name" value="GAE_dom"/>
</dbReference>
<keyword evidence="6" id="KW-0472">Membrane</keyword>
<dbReference type="Pfam" id="PF01602">
    <property type="entry name" value="Adaptin_N"/>
    <property type="match status" value="1"/>
</dbReference>
<name>A2FYZ1_TRIV3</name>
<organism evidence="8 9">
    <name type="scientific">Trichomonas vaginalis (strain ATCC PRA-98 / G3)</name>
    <dbReference type="NCBI Taxonomy" id="412133"/>
    <lineage>
        <taxon>Eukaryota</taxon>
        <taxon>Metamonada</taxon>
        <taxon>Parabasalia</taxon>
        <taxon>Trichomonadida</taxon>
        <taxon>Trichomonadidae</taxon>
        <taxon>Trichomonas</taxon>
    </lineage>
</organism>
<dbReference type="AlphaFoldDB" id="A2FYZ1"/>
<dbReference type="OrthoDB" id="28053at2759"/>
<dbReference type="VEuPathDB" id="TrichDB:TVAGG3_0474630"/>
<dbReference type="GO" id="GO:0006886">
    <property type="term" value="P:intracellular protein transport"/>
    <property type="evidence" value="ECO:0007669"/>
    <property type="project" value="InterPro"/>
</dbReference>
<dbReference type="Pfam" id="PF02883">
    <property type="entry name" value="Alpha_adaptinC2"/>
    <property type="match status" value="1"/>
</dbReference>
<proteinExistence type="predicted"/>
<gene>
    <name evidence="8" type="ORF">TVAG_405400</name>
</gene>
<sequence>MKSKLCQDVCKNYMNATSSEHERKIVRNATAHLRANMKQDNPDDLPYQVASLIFLSLNGANADFAQIYIINLVSSNRFSYKLIGYMAAQLLIDQFQDLVVLMTQSILKDLESRDKNVINIVLHLIANIGSPDLCKSCAKQVKNLLNYNHPRIKKAAGAAVLHIVKTCPDLASEFTMPLLSMFNLNDHNMLMIGSKLAYEIYPHIPENEDYWLNITYQVLRCATTLLKTNNTSSPYHIAGLENPFLQASLLKCLERIAKPSIELDTYLVDVIQSVELKRAVGRSLVVQATEVIQKVAQKESLRALAINTVAKMLYLEYPTIIYTALSVFCKILYRGNEIINRNSSYTQALSRHRAKIISCLDHRDPFIRRRALEVITALVNGENIESLFPEIMKYVQFADSDFKSSIIFKIFYLVQNFAPSLHWNIDAVLEILHSCGNYVSNEIISKFTEKIGKNQRLQEYALPLLEQLLQDYPENQAIVQVASYLIGEFSYNFNENVLPTMVAIAKMPQTSHETINYILIAIAKYSYRFQIVDESVFNFFESFTKSDNIEIQQRTGELIRILKNPAASDELLVSMVYDEEKDQAITPYASDLSVVLELNKIKSAQSTSSVLISTQDSIKQLLETPVITPPPRSTEVLQTNDLAIYFEVSKNPVNRQQFCIRSSIFNKTSKQLTNFRIKYGVPTGWTSYCKDNEIKNLHPSPVPLQNLVMIESKTNTPLIMKVLLSYSINGENINSIENLKNFNHLL</sequence>
<evidence type="ECO:0000256" key="4">
    <source>
        <dbReference type="ARBA" id="ARBA00022927"/>
    </source>
</evidence>
<dbReference type="InterPro" id="IPR002553">
    <property type="entry name" value="Clathrin/coatomer_adapt-like_N"/>
</dbReference>
<evidence type="ECO:0000256" key="2">
    <source>
        <dbReference type="ARBA" id="ARBA00004555"/>
    </source>
</evidence>
<dbReference type="eggNOG" id="KOG1062">
    <property type="taxonomic scope" value="Eukaryota"/>
</dbReference>
<dbReference type="VEuPathDB" id="TrichDB:TVAG_405400"/>
<dbReference type="RefSeq" id="XP_001302803.1">
    <property type="nucleotide sequence ID" value="XM_001302802.1"/>
</dbReference>
<protein>
    <submittedName>
        <fullName evidence="8">Adaptin N terminal region family protein</fullName>
    </submittedName>
</protein>
<accession>A2FYZ1</accession>
<dbReference type="InterPro" id="IPR013041">
    <property type="entry name" value="Clathrin_app_Ig-like_sf"/>
</dbReference>
<dbReference type="Proteomes" id="UP000001542">
    <property type="component" value="Unassembled WGS sequence"/>
</dbReference>
<dbReference type="GO" id="GO:0035615">
    <property type="term" value="F:clathrin adaptor activity"/>
    <property type="evidence" value="ECO:0000318"/>
    <property type="project" value="GO_Central"/>
</dbReference>
<evidence type="ECO:0000256" key="6">
    <source>
        <dbReference type="ARBA" id="ARBA00023136"/>
    </source>
</evidence>
<feature type="domain" description="GAE" evidence="7">
    <location>
        <begin position="629"/>
        <end position="743"/>
    </location>
</feature>
<dbReference type="SUPFAM" id="SSF49348">
    <property type="entry name" value="Clathrin adaptor appendage domain"/>
    <property type="match status" value="1"/>
</dbReference>
<dbReference type="KEGG" id="tva:4747549"/>
<evidence type="ECO:0000256" key="1">
    <source>
        <dbReference type="ARBA" id="ARBA00004308"/>
    </source>
</evidence>
<evidence type="ECO:0000256" key="5">
    <source>
        <dbReference type="ARBA" id="ARBA00023034"/>
    </source>
</evidence>
<dbReference type="FunCoup" id="A2FYZ1">
    <property type="interactions" value="212"/>
</dbReference>
<dbReference type="InterPro" id="IPR008152">
    <property type="entry name" value="Clathrin_a/b/g-adaptin_app_Ig"/>
</dbReference>
<dbReference type="InParanoid" id="A2FYZ1"/>
<keyword evidence="9" id="KW-1185">Reference proteome</keyword>
<dbReference type="SUPFAM" id="SSF48371">
    <property type="entry name" value="ARM repeat"/>
    <property type="match status" value="1"/>
</dbReference>
<keyword evidence="3" id="KW-0813">Transport</keyword>
<evidence type="ECO:0000313" key="9">
    <source>
        <dbReference type="Proteomes" id="UP000001542"/>
    </source>
</evidence>
<keyword evidence="5" id="KW-0333">Golgi apparatus</keyword>
<comment type="subcellular location">
    <subcellularLocation>
        <location evidence="1">Endomembrane system</location>
    </subcellularLocation>
    <subcellularLocation>
        <location evidence="2">Golgi apparatus</location>
    </subcellularLocation>
</comment>
<evidence type="ECO:0000256" key="3">
    <source>
        <dbReference type="ARBA" id="ARBA00022448"/>
    </source>
</evidence>
<evidence type="ECO:0000313" key="8">
    <source>
        <dbReference type="EMBL" id="EAX89873.1"/>
    </source>
</evidence>
<dbReference type="SMR" id="A2FYZ1"/>
<dbReference type="Gene3D" id="1.25.10.10">
    <property type="entry name" value="Leucine-rich Repeat Variant"/>
    <property type="match status" value="1"/>
</dbReference>
<dbReference type="EMBL" id="DS114158">
    <property type="protein sequence ID" value="EAX89873.1"/>
    <property type="molecule type" value="Genomic_DNA"/>
</dbReference>
<dbReference type="PANTHER" id="PTHR22780">
    <property type="entry name" value="ADAPTIN, ALPHA/GAMMA/EPSILON"/>
    <property type="match status" value="1"/>
</dbReference>
<dbReference type="STRING" id="5722.A2FYZ1"/>
<reference evidence="8" key="1">
    <citation type="submission" date="2006-10" db="EMBL/GenBank/DDBJ databases">
        <authorList>
            <person name="Amadeo P."/>
            <person name="Zhao Q."/>
            <person name="Wortman J."/>
            <person name="Fraser-Liggett C."/>
            <person name="Carlton J."/>
        </authorList>
    </citation>
    <scope>NUCLEOTIDE SEQUENCE</scope>
    <source>
        <strain evidence="8">G3</strain>
    </source>
</reference>
<evidence type="ECO:0000259" key="7">
    <source>
        <dbReference type="PROSITE" id="PS50180"/>
    </source>
</evidence>
<keyword evidence="4" id="KW-0653">Protein transport</keyword>
<dbReference type="Gene3D" id="2.60.40.1230">
    <property type="match status" value="1"/>
</dbReference>
<dbReference type="InterPro" id="IPR011989">
    <property type="entry name" value="ARM-like"/>
</dbReference>
<dbReference type="GO" id="GO:0006896">
    <property type="term" value="P:Golgi to vacuole transport"/>
    <property type="evidence" value="ECO:0000318"/>
    <property type="project" value="GO_Central"/>
</dbReference>
<dbReference type="InterPro" id="IPR016024">
    <property type="entry name" value="ARM-type_fold"/>
</dbReference>
<reference evidence="8" key="2">
    <citation type="journal article" date="2007" name="Science">
        <title>Draft genome sequence of the sexually transmitted pathogen Trichomonas vaginalis.</title>
        <authorList>
            <person name="Carlton J.M."/>
            <person name="Hirt R.P."/>
            <person name="Silva J.C."/>
            <person name="Delcher A.L."/>
            <person name="Schatz M."/>
            <person name="Zhao Q."/>
            <person name="Wortman J.R."/>
            <person name="Bidwell S.L."/>
            <person name="Alsmark U.C.M."/>
            <person name="Besteiro S."/>
            <person name="Sicheritz-Ponten T."/>
            <person name="Noel C.J."/>
            <person name="Dacks J.B."/>
            <person name="Foster P.G."/>
            <person name="Simillion C."/>
            <person name="Van de Peer Y."/>
            <person name="Miranda-Saavedra D."/>
            <person name="Barton G.J."/>
            <person name="Westrop G.D."/>
            <person name="Mueller S."/>
            <person name="Dessi D."/>
            <person name="Fiori P.L."/>
            <person name="Ren Q."/>
            <person name="Paulsen I."/>
            <person name="Zhang H."/>
            <person name="Bastida-Corcuera F.D."/>
            <person name="Simoes-Barbosa A."/>
            <person name="Brown M.T."/>
            <person name="Hayes R.D."/>
            <person name="Mukherjee M."/>
            <person name="Okumura C.Y."/>
            <person name="Schneider R."/>
            <person name="Smith A.J."/>
            <person name="Vanacova S."/>
            <person name="Villalvazo M."/>
            <person name="Haas B.J."/>
            <person name="Pertea M."/>
            <person name="Feldblyum T.V."/>
            <person name="Utterback T.R."/>
            <person name="Shu C.L."/>
            <person name="Osoegawa K."/>
            <person name="de Jong P.J."/>
            <person name="Hrdy I."/>
            <person name="Horvathova L."/>
            <person name="Zubacova Z."/>
            <person name="Dolezal P."/>
            <person name="Malik S.B."/>
            <person name="Logsdon J.M. Jr."/>
            <person name="Henze K."/>
            <person name="Gupta A."/>
            <person name="Wang C.C."/>
            <person name="Dunne R.L."/>
            <person name="Upcroft J.A."/>
            <person name="Upcroft P."/>
            <person name="White O."/>
            <person name="Salzberg S.L."/>
            <person name="Tang P."/>
            <person name="Chiu C.-H."/>
            <person name="Lee Y.-S."/>
            <person name="Embley T.M."/>
            <person name="Coombs G.H."/>
            <person name="Mottram J.C."/>
            <person name="Tachezy J."/>
            <person name="Fraser-Liggett C.M."/>
            <person name="Johnson P.J."/>
        </authorList>
    </citation>
    <scope>NUCLEOTIDE SEQUENCE [LARGE SCALE GENOMIC DNA]</scope>
    <source>
        <strain evidence="8">G3</strain>
    </source>
</reference>
<dbReference type="PROSITE" id="PS50180">
    <property type="entry name" value="GAE"/>
    <property type="match status" value="1"/>
</dbReference>
<dbReference type="GO" id="GO:0030121">
    <property type="term" value="C:AP-1 adaptor complex"/>
    <property type="evidence" value="ECO:0000318"/>
    <property type="project" value="GO_Central"/>
</dbReference>
<dbReference type="InterPro" id="IPR050840">
    <property type="entry name" value="Adaptor_Complx_Large_Subunit"/>
</dbReference>